<reference evidence="7" key="1">
    <citation type="submission" date="2019-08" db="EMBL/GenBank/DDBJ databases">
        <authorList>
            <person name="Kucharzyk K."/>
            <person name="Murdoch R.W."/>
            <person name="Higgins S."/>
            <person name="Loffler F."/>
        </authorList>
    </citation>
    <scope>NUCLEOTIDE SEQUENCE</scope>
</reference>
<keyword evidence="3" id="KW-0862">Zinc</keyword>
<dbReference type="InterPro" id="IPR036388">
    <property type="entry name" value="WH-like_DNA-bd_sf"/>
</dbReference>
<evidence type="ECO:0000256" key="4">
    <source>
        <dbReference type="ARBA" id="ARBA00023015"/>
    </source>
</evidence>
<evidence type="ECO:0000256" key="6">
    <source>
        <dbReference type="ARBA" id="ARBA00023163"/>
    </source>
</evidence>
<dbReference type="InterPro" id="IPR036390">
    <property type="entry name" value="WH_DNA-bd_sf"/>
</dbReference>
<comment type="caution">
    <text evidence="7">The sequence shown here is derived from an EMBL/GenBank/DDBJ whole genome shotgun (WGS) entry which is preliminary data.</text>
</comment>
<evidence type="ECO:0000256" key="1">
    <source>
        <dbReference type="ARBA" id="ARBA00007957"/>
    </source>
</evidence>
<dbReference type="GO" id="GO:0008270">
    <property type="term" value="F:zinc ion binding"/>
    <property type="evidence" value="ECO:0007669"/>
    <property type="project" value="TreeGrafter"/>
</dbReference>
<dbReference type="EMBL" id="VSSQ01011437">
    <property type="protein sequence ID" value="MPM46830.1"/>
    <property type="molecule type" value="Genomic_DNA"/>
</dbReference>
<evidence type="ECO:0000256" key="3">
    <source>
        <dbReference type="ARBA" id="ARBA00022833"/>
    </source>
</evidence>
<evidence type="ECO:0000256" key="5">
    <source>
        <dbReference type="ARBA" id="ARBA00023125"/>
    </source>
</evidence>
<dbReference type="Gene3D" id="3.30.1490.190">
    <property type="match status" value="1"/>
</dbReference>
<gene>
    <name evidence="7" type="primary">perR_28</name>
    <name evidence="7" type="ORF">SDC9_93537</name>
</gene>
<dbReference type="AlphaFoldDB" id="A0A645A0V8"/>
<dbReference type="GO" id="GO:0045892">
    <property type="term" value="P:negative regulation of DNA-templated transcription"/>
    <property type="evidence" value="ECO:0007669"/>
    <property type="project" value="TreeGrafter"/>
</dbReference>
<dbReference type="GO" id="GO:0000976">
    <property type="term" value="F:transcription cis-regulatory region binding"/>
    <property type="evidence" value="ECO:0007669"/>
    <property type="project" value="TreeGrafter"/>
</dbReference>
<organism evidence="7">
    <name type="scientific">bioreactor metagenome</name>
    <dbReference type="NCBI Taxonomy" id="1076179"/>
    <lineage>
        <taxon>unclassified sequences</taxon>
        <taxon>metagenomes</taxon>
        <taxon>ecological metagenomes</taxon>
    </lineage>
</organism>
<keyword evidence="4" id="KW-0805">Transcription regulation</keyword>
<dbReference type="SUPFAM" id="SSF46785">
    <property type="entry name" value="Winged helix' DNA-binding domain"/>
    <property type="match status" value="1"/>
</dbReference>
<dbReference type="InterPro" id="IPR002481">
    <property type="entry name" value="FUR"/>
</dbReference>
<dbReference type="PANTHER" id="PTHR33202">
    <property type="entry name" value="ZINC UPTAKE REGULATION PROTEIN"/>
    <property type="match status" value="1"/>
</dbReference>
<dbReference type="Pfam" id="PF01475">
    <property type="entry name" value="FUR"/>
    <property type="match status" value="1"/>
</dbReference>
<keyword evidence="6" id="KW-0804">Transcription</keyword>
<dbReference type="InterPro" id="IPR043135">
    <property type="entry name" value="Fur_C"/>
</dbReference>
<keyword evidence="5" id="KW-0238">DNA-binding</keyword>
<dbReference type="CDD" id="cd07153">
    <property type="entry name" value="Fur_like"/>
    <property type="match status" value="1"/>
</dbReference>
<comment type="similarity">
    <text evidence="1">Belongs to the Fur family.</text>
</comment>
<proteinExistence type="inferred from homology"/>
<name>A0A645A0V8_9ZZZZ</name>
<sequence>MLYFIKGRDCLARAVRNTVQRKLVLDIVRESCNPPTAEQVFEVARRRDAHISRGTVYRNLNLLSELGELKRLSMPVGPDHFDIQSDDHYHFCCRSCGMVTDAKLPYREEFNVAPEALAGYKIEWHRLVLVGLCPECQKKEKDKTIQEE</sequence>
<accession>A0A645A0V8</accession>
<dbReference type="GO" id="GO:1900376">
    <property type="term" value="P:regulation of secondary metabolite biosynthetic process"/>
    <property type="evidence" value="ECO:0007669"/>
    <property type="project" value="TreeGrafter"/>
</dbReference>
<dbReference type="GO" id="GO:0003700">
    <property type="term" value="F:DNA-binding transcription factor activity"/>
    <property type="evidence" value="ECO:0007669"/>
    <property type="project" value="InterPro"/>
</dbReference>
<evidence type="ECO:0000313" key="7">
    <source>
        <dbReference type="EMBL" id="MPM46830.1"/>
    </source>
</evidence>
<dbReference type="Gene3D" id="1.10.10.10">
    <property type="entry name" value="Winged helix-like DNA-binding domain superfamily/Winged helix DNA-binding domain"/>
    <property type="match status" value="1"/>
</dbReference>
<dbReference type="PANTHER" id="PTHR33202:SF7">
    <property type="entry name" value="FERRIC UPTAKE REGULATION PROTEIN"/>
    <property type="match status" value="1"/>
</dbReference>
<evidence type="ECO:0000256" key="2">
    <source>
        <dbReference type="ARBA" id="ARBA00022491"/>
    </source>
</evidence>
<keyword evidence="2" id="KW-0678">Repressor</keyword>
<protein>
    <submittedName>
        <fullName evidence="7">Peroxide operon regulator</fullName>
    </submittedName>
</protein>